<proteinExistence type="predicted"/>
<keyword evidence="2" id="KW-1185">Reference proteome</keyword>
<evidence type="ECO:0000313" key="1">
    <source>
        <dbReference type="EMBL" id="GEO71887.1"/>
    </source>
</evidence>
<dbReference type="EMBL" id="BJZK01000008">
    <property type="protein sequence ID" value="GEO71887.1"/>
    <property type="molecule type" value="Genomic_DNA"/>
</dbReference>
<evidence type="ECO:0008006" key="3">
    <source>
        <dbReference type="Google" id="ProtNLM"/>
    </source>
</evidence>
<comment type="caution">
    <text evidence="1">The sequence shown here is derived from an EMBL/GenBank/DDBJ whole genome shotgun (WGS) entry which is preliminary data.</text>
</comment>
<accession>A0ABQ0WZJ3</accession>
<sequence>MDDLIEKVIEKLRARQTADRVVALNEVPSPLDEQLFIDYGCLILTNVSVQLIKALYTLDQTNPQVAWILQGLRYDVQFYLQINERLVNFVPRTMVLDWPINFIVGRNSPVIGSYNPMISRNEIAALPDNAYLVKTAGQRLTDEGLEICERKNIKIQIRTEENCIWRK</sequence>
<gene>
    <name evidence="1" type="ORF">LZY01_10550</name>
</gene>
<protein>
    <recommendedName>
        <fullName evidence="3">PduM family microcompartment protein</fullName>
    </recommendedName>
</protein>
<dbReference type="InterPro" id="IPR030992">
    <property type="entry name" value="PduM"/>
</dbReference>
<dbReference type="NCBIfam" id="TIGR04493">
    <property type="entry name" value="microcomp_PduM"/>
    <property type="match status" value="1"/>
</dbReference>
<reference evidence="1 2" key="1">
    <citation type="submission" date="2019-07" db="EMBL/GenBank/DDBJ databases">
        <title>Whole genome shotgun sequence of Lactobacillus zymae NBRC 107157.</title>
        <authorList>
            <person name="Hosoyama A."/>
            <person name="Uohara A."/>
            <person name="Ohji S."/>
            <person name="Ichikawa N."/>
        </authorList>
    </citation>
    <scope>NUCLEOTIDE SEQUENCE [LARGE SCALE GENOMIC DNA]</scope>
    <source>
        <strain evidence="1 2">NBRC 107157</strain>
    </source>
</reference>
<organism evidence="1 2">
    <name type="scientific">Levilactobacillus zymae</name>
    <dbReference type="NCBI Taxonomy" id="267363"/>
    <lineage>
        <taxon>Bacteria</taxon>
        <taxon>Bacillati</taxon>
        <taxon>Bacillota</taxon>
        <taxon>Bacilli</taxon>
        <taxon>Lactobacillales</taxon>
        <taxon>Lactobacillaceae</taxon>
        <taxon>Levilactobacillus</taxon>
    </lineage>
</organism>
<name>A0ABQ0WZJ3_9LACO</name>
<dbReference type="RefSeq" id="WP_057734384.1">
    <property type="nucleotide sequence ID" value="NZ_BJZK01000008.1"/>
</dbReference>
<evidence type="ECO:0000313" key="2">
    <source>
        <dbReference type="Proteomes" id="UP000321794"/>
    </source>
</evidence>
<dbReference type="Proteomes" id="UP000321794">
    <property type="component" value="Unassembled WGS sequence"/>
</dbReference>
<dbReference type="Pfam" id="PF15953">
    <property type="entry name" value="PDU_like"/>
    <property type="match status" value="1"/>
</dbReference>